<feature type="region of interest" description="Disordered" evidence="2">
    <location>
        <begin position="1"/>
        <end position="23"/>
    </location>
</feature>
<dbReference type="PANTHER" id="PTHR10845:SF192">
    <property type="entry name" value="DOUBLE HIT, ISOFORM B"/>
    <property type="match status" value="1"/>
</dbReference>
<dbReference type="EMBL" id="JAEUBG010001731">
    <property type="protein sequence ID" value="KAH3685918.1"/>
    <property type="molecule type" value="Genomic_DNA"/>
</dbReference>
<evidence type="ECO:0000259" key="4">
    <source>
        <dbReference type="PROSITE" id="PS50186"/>
    </source>
</evidence>
<dbReference type="SMART" id="SM00049">
    <property type="entry name" value="DEP"/>
    <property type="match status" value="2"/>
</dbReference>
<dbReference type="SUPFAM" id="SSF48097">
    <property type="entry name" value="Regulator of G-protein signaling, RGS"/>
    <property type="match status" value="1"/>
</dbReference>
<dbReference type="Pfam" id="PF25889">
    <property type="entry name" value="WHD_Fungal_DR"/>
    <property type="match status" value="1"/>
</dbReference>
<evidence type="ECO:0000259" key="3">
    <source>
        <dbReference type="PROSITE" id="PS50132"/>
    </source>
</evidence>
<dbReference type="InterPro" id="IPR016137">
    <property type="entry name" value="RGS"/>
</dbReference>
<comment type="caution">
    <text evidence="5">The sequence shown here is derived from an EMBL/GenBank/DDBJ whole genome shotgun (WGS) entry which is preliminary data.</text>
</comment>
<sequence length="744" mass="83664">MTTVNPKPNTTLHESKSKKFNTTPDGATFTKDLKAIFSIMIINLHLQEKSNKGHSRLNFLSRQTFPFSFTIQEAIETMGKLSLSIESSSTKTTVSYSIKEELANKLLTKFMSAKFIHTPADRTRAEPKDKVLLQPTPKGVAVLVNYCKTSGYKSSVEPIINSNFHSMELFCFERSPITDTIVYSEYFIHLLFIKFLGPSPNVWRSTNPPDELPDLDYKVGLEEDSFDFSNFAGQSFDFSTFQANQKNSSSSSSNSNKVPDQTSTNQASNNNSKSLMSSIISKKDSSSSSSKKASKESPFAHNFFTNPESDSHVQYYVSNKGVRLFEDYKFSDLKVKYCFTVKAGWQWIMDCTDIMNARQACTVLNLFCKYGLIEPIIVPPSTSTSKISYPPLKTSFYTLSKKGWGVSQWSKNSKSINITIAESEEINTSNLTNLTLSNQAVDSNSTDEEVSEGSILERLREQGGLNIQNVLHDPGIRYLFRNHLESEYCAENLDVYVDIKLFNKKMTLLKNLQVVLLKIKNNPDNQVRVKAHMVKLINECLSSAYNIYSSYITIGSPYQLNIDHSLRENITNTMVDRSSPLKTHFDESSMMFPPPMPEPDSTTIKKQTLPPSPLRNENSHCFTEQNTAKTASTAADDVKSLDTIISQTSNNFTKPNVKNTKKLSLDVERASSPSLPIADVYSSENVPKTPTTEDISQSLNLLLKLWPLFDNVGRQILKMLENDSFPKFIKSQNFKDVFGTANDV</sequence>
<feature type="compositionally biased region" description="Polar residues" evidence="2">
    <location>
        <begin position="1"/>
        <end position="12"/>
    </location>
</feature>
<reference evidence="5" key="2">
    <citation type="submission" date="2021-01" db="EMBL/GenBank/DDBJ databases">
        <authorList>
            <person name="Schikora-Tamarit M.A."/>
        </authorList>
    </citation>
    <scope>NUCLEOTIDE SEQUENCE</scope>
    <source>
        <strain evidence="5">CBS2887</strain>
    </source>
</reference>
<feature type="region of interest" description="Disordered" evidence="2">
    <location>
        <begin position="247"/>
        <end position="272"/>
    </location>
</feature>
<dbReference type="Proteomes" id="UP000774326">
    <property type="component" value="Unassembled WGS sequence"/>
</dbReference>
<evidence type="ECO:0000256" key="2">
    <source>
        <dbReference type="SAM" id="MobiDB-lite"/>
    </source>
</evidence>
<evidence type="ECO:0000256" key="1">
    <source>
        <dbReference type="ARBA" id="ARBA00022700"/>
    </source>
</evidence>
<dbReference type="Gene3D" id="1.10.10.10">
    <property type="entry name" value="Winged helix-like DNA-binding domain superfamily/Winged helix DNA-binding domain"/>
    <property type="match status" value="1"/>
</dbReference>
<organism evidence="5 6">
    <name type="scientific">Wickerhamomyces pijperi</name>
    <name type="common">Yeast</name>
    <name type="synonym">Pichia pijperi</name>
    <dbReference type="NCBI Taxonomy" id="599730"/>
    <lineage>
        <taxon>Eukaryota</taxon>
        <taxon>Fungi</taxon>
        <taxon>Dikarya</taxon>
        <taxon>Ascomycota</taxon>
        <taxon>Saccharomycotina</taxon>
        <taxon>Saccharomycetes</taxon>
        <taxon>Phaffomycetales</taxon>
        <taxon>Wickerhamomycetaceae</taxon>
        <taxon>Wickerhamomyces</taxon>
    </lineage>
</organism>
<accession>A0A9P8Q8A9</accession>
<dbReference type="AlphaFoldDB" id="A0A9P8Q8A9"/>
<dbReference type="GO" id="GO:0030695">
    <property type="term" value="F:GTPase regulator activity"/>
    <property type="evidence" value="ECO:0007669"/>
    <property type="project" value="UniProtKB-ARBA"/>
</dbReference>
<dbReference type="SMART" id="SM00315">
    <property type="entry name" value="RGS"/>
    <property type="match status" value="1"/>
</dbReference>
<dbReference type="Gene3D" id="1.10.167.10">
    <property type="entry name" value="Regulator of G-protein Signalling 4, domain 2"/>
    <property type="match status" value="2"/>
</dbReference>
<feature type="domain" description="RGS" evidence="3">
    <location>
        <begin position="466"/>
        <end position="738"/>
    </location>
</feature>
<dbReference type="InterPro" id="IPR000591">
    <property type="entry name" value="DEP_dom"/>
</dbReference>
<dbReference type="InterPro" id="IPR044926">
    <property type="entry name" value="RGS_subdomain_2"/>
</dbReference>
<dbReference type="PROSITE" id="PS50132">
    <property type="entry name" value="RGS"/>
    <property type="match status" value="1"/>
</dbReference>
<dbReference type="GO" id="GO:0035556">
    <property type="term" value="P:intracellular signal transduction"/>
    <property type="evidence" value="ECO:0007669"/>
    <property type="project" value="InterPro"/>
</dbReference>
<dbReference type="PANTHER" id="PTHR10845">
    <property type="entry name" value="REGULATOR OF G PROTEIN SIGNALING"/>
    <property type="match status" value="1"/>
</dbReference>
<dbReference type="SUPFAM" id="SSF46785">
    <property type="entry name" value="Winged helix' DNA-binding domain"/>
    <property type="match status" value="1"/>
</dbReference>
<keyword evidence="1" id="KW-0734">Signal transduction inhibitor</keyword>
<dbReference type="InterPro" id="IPR036305">
    <property type="entry name" value="RGS_sf"/>
</dbReference>
<gene>
    <name evidence="5" type="ORF">WICPIJ_003107</name>
</gene>
<dbReference type="CDD" id="cd04450">
    <property type="entry name" value="DEP_RGS7-like"/>
    <property type="match status" value="1"/>
</dbReference>
<feature type="domain" description="DEP" evidence="4">
    <location>
        <begin position="318"/>
        <end position="401"/>
    </location>
</feature>
<protein>
    <submittedName>
        <fullName evidence="5">Uncharacterized protein</fullName>
    </submittedName>
</protein>
<reference evidence="5" key="1">
    <citation type="journal article" date="2021" name="Open Biol.">
        <title>Shared evolutionary footprints suggest mitochondrial oxidative damage underlies multiple complex I losses in fungi.</title>
        <authorList>
            <person name="Schikora-Tamarit M.A."/>
            <person name="Marcet-Houben M."/>
            <person name="Nosek J."/>
            <person name="Gabaldon T."/>
        </authorList>
    </citation>
    <scope>NUCLEOTIDE SEQUENCE</scope>
    <source>
        <strain evidence="5">CBS2887</strain>
    </source>
</reference>
<name>A0A9P8Q8A9_WICPI</name>
<evidence type="ECO:0000313" key="6">
    <source>
        <dbReference type="Proteomes" id="UP000774326"/>
    </source>
</evidence>
<dbReference type="OrthoDB" id="196547at2759"/>
<dbReference type="InterPro" id="IPR036388">
    <property type="entry name" value="WH-like_DNA-bd_sf"/>
</dbReference>
<dbReference type="Pfam" id="PF00615">
    <property type="entry name" value="RGS"/>
    <property type="match status" value="1"/>
</dbReference>
<dbReference type="InterPro" id="IPR036390">
    <property type="entry name" value="WH_DNA-bd_sf"/>
</dbReference>
<dbReference type="GO" id="GO:0009968">
    <property type="term" value="P:negative regulation of signal transduction"/>
    <property type="evidence" value="ECO:0007669"/>
    <property type="project" value="UniProtKB-KW"/>
</dbReference>
<proteinExistence type="predicted"/>
<dbReference type="InterPro" id="IPR058855">
    <property type="entry name" value="RGS1/SST2-like_Fungal-DR"/>
</dbReference>
<keyword evidence="6" id="KW-1185">Reference proteome</keyword>
<dbReference type="PROSITE" id="PS50186">
    <property type="entry name" value="DEP"/>
    <property type="match status" value="1"/>
</dbReference>
<evidence type="ECO:0000313" key="5">
    <source>
        <dbReference type="EMBL" id="KAH3685918.1"/>
    </source>
</evidence>